<organism evidence="2 3">
    <name type="scientific">Lelliottia wanjuensis</name>
    <dbReference type="NCBI Taxonomy" id="3050585"/>
    <lineage>
        <taxon>Bacteria</taxon>
        <taxon>Pseudomonadati</taxon>
        <taxon>Pseudomonadota</taxon>
        <taxon>Gammaproteobacteria</taxon>
        <taxon>Enterobacterales</taxon>
        <taxon>Enterobacteriaceae</taxon>
        <taxon>Lelliottia</taxon>
    </lineage>
</organism>
<name>A0AAP4D0N4_9ENTR</name>
<keyword evidence="2" id="KW-0121">Carboxypeptidase</keyword>
<comment type="caution">
    <text evidence="2">The sequence shown here is derived from an EMBL/GenBank/DDBJ whole genome shotgun (WGS) entry which is preliminary data.</text>
</comment>
<evidence type="ECO:0000313" key="3">
    <source>
        <dbReference type="Proteomes" id="UP001223214"/>
    </source>
</evidence>
<dbReference type="Gene3D" id="3.30.1380.10">
    <property type="match status" value="1"/>
</dbReference>
<accession>A0AAP4D0N4</accession>
<dbReference type="EMBL" id="JASSOM010000002">
    <property type="protein sequence ID" value="MDK9361808.1"/>
    <property type="molecule type" value="Genomic_DNA"/>
</dbReference>
<dbReference type="RefSeq" id="WP_285144524.1">
    <property type="nucleotide sequence ID" value="NZ_JASSOL010000042.1"/>
</dbReference>
<reference evidence="2 3" key="1">
    <citation type="submission" date="2023-06" db="EMBL/GenBank/DDBJ databases">
        <title>Identification and characterization of antibiotic-resistant Gram-negative bacteria.</title>
        <authorList>
            <person name="Cho G.-S."/>
            <person name="Lee J."/>
            <person name="Tai E."/>
            <person name="Jeong S."/>
            <person name="Kim I."/>
            <person name="Kim B.-E."/>
            <person name="Jeong M.-I."/>
            <person name="Oh K.-K."/>
            <person name="Franz C.M.A.P."/>
        </authorList>
    </citation>
    <scope>NUCLEOTIDE SEQUENCE [LARGE SCALE GENOMIC DNA]</scope>
    <source>
        <strain evidence="2 3">V106_12</strain>
    </source>
</reference>
<evidence type="ECO:0000313" key="2">
    <source>
        <dbReference type="EMBL" id="MDK9361808.1"/>
    </source>
</evidence>
<sequence length="118" mass="12786">MGNLSEHFSTSEFACRCGCGFMSISQELIAVLESARCAFDAPVTINCGCRCSAHNKAVGGVPNSQHLQGIAADIVIAGSTPSAVYRWFDEHYPETLGLGSYKTFTHVDVRSQRARWKG</sequence>
<protein>
    <submittedName>
        <fullName evidence="2">D-Ala-D-Ala carboxypeptidase family metallohydrolase</fullName>
    </submittedName>
</protein>
<dbReference type="AlphaFoldDB" id="A0AAP4D0N4"/>
<dbReference type="InterPro" id="IPR013230">
    <property type="entry name" value="Peptidase_M15A_C"/>
</dbReference>
<evidence type="ECO:0000259" key="1">
    <source>
        <dbReference type="Pfam" id="PF08291"/>
    </source>
</evidence>
<keyword evidence="2" id="KW-0645">Protease</keyword>
<keyword evidence="3" id="KW-1185">Reference proteome</keyword>
<dbReference type="GO" id="GO:0004180">
    <property type="term" value="F:carboxypeptidase activity"/>
    <property type="evidence" value="ECO:0007669"/>
    <property type="project" value="UniProtKB-KW"/>
</dbReference>
<keyword evidence="2" id="KW-0378">Hydrolase</keyword>
<dbReference type="InterPro" id="IPR009045">
    <property type="entry name" value="Zn_M74/Hedgehog-like"/>
</dbReference>
<feature type="domain" description="Peptidase M15A C-terminal" evidence="1">
    <location>
        <begin position="7"/>
        <end position="108"/>
    </location>
</feature>
<dbReference type="Pfam" id="PF08291">
    <property type="entry name" value="Peptidase_M15_3"/>
    <property type="match status" value="1"/>
</dbReference>
<dbReference type="SUPFAM" id="SSF55166">
    <property type="entry name" value="Hedgehog/DD-peptidase"/>
    <property type="match status" value="1"/>
</dbReference>
<gene>
    <name evidence="2" type="ORF">QQF32_01025</name>
</gene>
<dbReference type="Proteomes" id="UP001223214">
    <property type="component" value="Unassembled WGS sequence"/>
</dbReference>
<proteinExistence type="predicted"/>